<gene>
    <name evidence="2" type="ORF">K3F53_17915</name>
    <name evidence="3" type="ORF">SAMN04489735_102431</name>
</gene>
<evidence type="ECO:0000313" key="4">
    <source>
        <dbReference type="Proteomes" id="UP000198956"/>
    </source>
</evidence>
<evidence type="ECO:0000313" key="3">
    <source>
        <dbReference type="EMBL" id="SDH42803.1"/>
    </source>
</evidence>
<sequence length="51" mass="6268">MRKKYSLEFKREVVKDALLQKSLSLVARKYRLNSKMIYRWVHEYKQGKFSS</sequence>
<reference evidence="3 4" key="1">
    <citation type="submission" date="2016-10" db="EMBL/GenBank/DDBJ databases">
        <authorList>
            <person name="de Groot N.N."/>
        </authorList>
    </citation>
    <scope>NUCLEOTIDE SEQUENCE [LARGE SCALE GENOMIC DNA]</scope>
    <source>
        <strain evidence="3 4">L 420-91</strain>
    </source>
</reference>
<dbReference type="Proteomes" id="UP000826616">
    <property type="component" value="Chromosome"/>
</dbReference>
<protein>
    <submittedName>
        <fullName evidence="3">Transposase</fullName>
    </submittedName>
</protein>
<dbReference type="InterPro" id="IPR055247">
    <property type="entry name" value="InsJ-like_HTH"/>
</dbReference>
<name>A0A1G8CC95_ANETH</name>
<dbReference type="RefSeq" id="WP_162264982.1">
    <property type="nucleotide sequence ID" value="NZ_CP080764.1"/>
</dbReference>
<reference evidence="2 5" key="2">
    <citation type="submission" date="2021-08" db="EMBL/GenBank/DDBJ databases">
        <title>Complete genome sequence of the strain Aneurinibacillus thermoaerophilus CCM 8960.</title>
        <authorList>
            <person name="Musilova J."/>
            <person name="Kourilova X."/>
            <person name="Pernicova I."/>
            <person name="Bezdicek M."/>
            <person name="Lengerova M."/>
            <person name="Obruca S."/>
            <person name="Sedlar K."/>
        </authorList>
    </citation>
    <scope>NUCLEOTIDE SEQUENCE [LARGE SCALE GENOMIC DNA]</scope>
    <source>
        <strain evidence="2 5">CCM 8960</strain>
    </source>
</reference>
<dbReference type="SUPFAM" id="SSF46689">
    <property type="entry name" value="Homeodomain-like"/>
    <property type="match status" value="1"/>
</dbReference>
<evidence type="ECO:0000313" key="2">
    <source>
        <dbReference type="EMBL" id="QYY42676.1"/>
    </source>
</evidence>
<dbReference type="EMBL" id="FNDE01000024">
    <property type="protein sequence ID" value="SDH42803.1"/>
    <property type="molecule type" value="Genomic_DNA"/>
</dbReference>
<dbReference type="Pfam" id="PF13518">
    <property type="entry name" value="HTH_28"/>
    <property type="match status" value="1"/>
</dbReference>
<keyword evidence="5" id="KW-1185">Reference proteome</keyword>
<accession>A0A1G8CC95</accession>
<dbReference type="AlphaFoldDB" id="A0A1G8CC95"/>
<evidence type="ECO:0000259" key="1">
    <source>
        <dbReference type="Pfam" id="PF13518"/>
    </source>
</evidence>
<dbReference type="Proteomes" id="UP000198956">
    <property type="component" value="Unassembled WGS sequence"/>
</dbReference>
<organism evidence="3 4">
    <name type="scientific">Aneurinibacillus thermoaerophilus</name>
    <dbReference type="NCBI Taxonomy" id="143495"/>
    <lineage>
        <taxon>Bacteria</taxon>
        <taxon>Bacillati</taxon>
        <taxon>Bacillota</taxon>
        <taxon>Bacilli</taxon>
        <taxon>Bacillales</taxon>
        <taxon>Paenibacillaceae</taxon>
        <taxon>Aneurinibacillus group</taxon>
        <taxon>Aneurinibacillus</taxon>
    </lineage>
</organism>
<dbReference type="InterPro" id="IPR009057">
    <property type="entry name" value="Homeodomain-like_sf"/>
</dbReference>
<feature type="domain" description="Insertion element IS150 protein InsJ-like helix-turn-helix" evidence="1">
    <location>
        <begin position="9"/>
        <end position="49"/>
    </location>
</feature>
<dbReference type="EMBL" id="CP080764">
    <property type="protein sequence ID" value="QYY42676.1"/>
    <property type="molecule type" value="Genomic_DNA"/>
</dbReference>
<dbReference type="GeneID" id="97143260"/>
<proteinExistence type="predicted"/>
<evidence type="ECO:0000313" key="5">
    <source>
        <dbReference type="Proteomes" id="UP000826616"/>
    </source>
</evidence>
<dbReference type="Gene3D" id="1.10.10.60">
    <property type="entry name" value="Homeodomain-like"/>
    <property type="match status" value="1"/>
</dbReference>